<dbReference type="AlphaFoldDB" id="A0A061IRG1"/>
<feature type="region of interest" description="Disordered" evidence="8">
    <location>
        <begin position="236"/>
        <end position="262"/>
    </location>
</feature>
<dbReference type="GO" id="GO:0005874">
    <property type="term" value="C:microtubule"/>
    <property type="evidence" value="ECO:0007669"/>
    <property type="project" value="UniProtKB-KW"/>
</dbReference>
<dbReference type="InterPro" id="IPR019821">
    <property type="entry name" value="Kinesin_motor_CS"/>
</dbReference>
<proteinExistence type="inferred from homology"/>
<keyword evidence="3 7" id="KW-0547">Nucleotide-binding</keyword>
<evidence type="ECO:0000256" key="2">
    <source>
        <dbReference type="ARBA" id="ARBA00022490"/>
    </source>
</evidence>
<dbReference type="InterPro" id="IPR001752">
    <property type="entry name" value="Kinesin_motor_dom"/>
</dbReference>
<dbReference type="PROSITE" id="PS00411">
    <property type="entry name" value="KINESIN_MOTOR_1"/>
    <property type="match status" value="1"/>
</dbReference>
<evidence type="ECO:0000313" key="10">
    <source>
        <dbReference type="EMBL" id="ERE91260.1"/>
    </source>
</evidence>
<reference evidence="11" key="1">
    <citation type="journal article" date="2013" name="Nat. Biotechnol.">
        <title>Chinese hamster genome sequenced from sorted chromosomes.</title>
        <authorList>
            <person name="Brinkrolf K."/>
            <person name="Rupp O."/>
            <person name="Laux H."/>
            <person name="Kollin F."/>
            <person name="Ernst W."/>
            <person name="Linke B."/>
            <person name="Kofler R."/>
            <person name="Romand S."/>
            <person name="Hesse F."/>
            <person name="Budach W.E."/>
            <person name="Galosy S."/>
            <person name="Muller D."/>
            <person name="Noll T."/>
            <person name="Wienberg J."/>
            <person name="Jostock T."/>
            <person name="Leonard M."/>
            <person name="Grillari J."/>
            <person name="Tauch A."/>
            <person name="Goesmann A."/>
            <person name="Helk B."/>
            <person name="Mott J.E."/>
            <person name="Puhler A."/>
            <person name="Borth N."/>
        </authorList>
    </citation>
    <scope>NUCLEOTIDE SEQUENCE [LARGE SCALE GENOMIC DNA]</scope>
    <source>
        <strain evidence="11">17A/GY</strain>
    </source>
</reference>
<organism evidence="10 11">
    <name type="scientific">Cricetulus griseus</name>
    <name type="common">Chinese hamster</name>
    <name type="synonym">Cricetulus barabensis griseus</name>
    <dbReference type="NCBI Taxonomy" id="10029"/>
    <lineage>
        <taxon>Eukaryota</taxon>
        <taxon>Metazoa</taxon>
        <taxon>Chordata</taxon>
        <taxon>Craniata</taxon>
        <taxon>Vertebrata</taxon>
        <taxon>Euteleostomi</taxon>
        <taxon>Mammalia</taxon>
        <taxon>Eutheria</taxon>
        <taxon>Euarchontoglires</taxon>
        <taxon>Glires</taxon>
        <taxon>Rodentia</taxon>
        <taxon>Myomorpha</taxon>
        <taxon>Muroidea</taxon>
        <taxon>Cricetidae</taxon>
        <taxon>Cricetinae</taxon>
        <taxon>Cricetulus</taxon>
    </lineage>
</organism>
<keyword evidence="5" id="KW-0206">Cytoskeleton</keyword>
<accession>A0A061IRG1</accession>
<dbReference type="InterPro" id="IPR027417">
    <property type="entry name" value="P-loop_NTPase"/>
</dbReference>
<dbReference type="PROSITE" id="PS50067">
    <property type="entry name" value="KINESIN_MOTOR_2"/>
    <property type="match status" value="1"/>
</dbReference>
<dbReference type="PANTHER" id="PTHR47968">
    <property type="entry name" value="CENTROMERE PROTEIN E"/>
    <property type="match status" value="1"/>
</dbReference>
<dbReference type="InterPro" id="IPR027640">
    <property type="entry name" value="Kinesin-like_fam"/>
</dbReference>
<evidence type="ECO:0000256" key="5">
    <source>
        <dbReference type="ARBA" id="ARBA00023212"/>
    </source>
</evidence>
<dbReference type="PANTHER" id="PTHR47968:SF67">
    <property type="entry name" value="KINESIN MOTOR DOMAIN-CONTAINING PROTEIN"/>
    <property type="match status" value="1"/>
</dbReference>
<comment type="similarity">
    <text evidence="6 7">Belongs to the TRAFAC class myosin-kinesin ATPase superfamily. Kinesin family.</text>
</comment>
<comment type="caution">
    <text evidence="6">Lacks conserved residue(s) required for the propagation of feature annotation.</text>
</comment>
<keyword evidence="4 7" id="KW-0067">ATP-binding</keyword>
<evidence type="ECO:0000256" key="4">
    <source>
        <dbReference type="ARBA" id="ARBA00022840"/>
    </source>
</evidence>
<sequence length="353" mass="39906">MNQASTRSHCIFTIHLTSKEPGSATVRHAKLHLVDLAGSERVAKTGVGGLLLTEAKYINLSLHYLEQESISTCRFAQRVALIKNEAVLNEEIDPRLMIIRLQKEISDLKTELAMATGEWKTEELSKAELLQLEKLIASFLEDQDPESRLEVGADMRKIHHCFHHFKKLLNDKNTMKNTISSETTHQACQEPLKDEEYTKLRDLLKQRDNEIRATKSLIQISDILVNMLKKEKKKTQDALHLSSKEMSETRTAQNSPFIPKSPAGQSTAVSSALYQAQDLSTCRRRSSLLHKKTASVAGMSCLPCPYPLNGKFSHFSLCSTEGDEPLPCEKVELLDLYGPFQFQHSSMDMIYFE</sequence>
<comment type="subcellular location">
    <subcellularLocation>
        <location evidence="1">Cytoplasm</location>
        <location evidence="1">Cytoskeleton</location>
    </subcellularLocation>
</comment>
<dbReference type="GO" id="GO:0007018">
    <property type="term" value="P:microtubule-based movement"/>
    <property type="evidence" value="ECO:0007669"/>
    <property type="project" value="InterPro"/>
</dbReference>
<evidence type="ECO:0000256" key="6">
    <source>
        <dbReference type="PROSITE-ProRule" id="PRU00283"/>
    </source>
</evidence>
<evidence type="ECO:0000256" key="7">
    <source>
        <dbReference type="RuleBase" id="RU000394"/>
    </source>
</evidence>
<evidence type="ECO:0000259" key="9">
    <source>
        <dbReference type="PROSITE" id="PS50067"/>
    </source>
</evidence>
<evidence type="ECO:0000313" key="11">
    <source>
        <dbReference type="Proteomes" id="UP000030759"/>
    </source>
</evidence>
<keyword evidence="7" id="KW-0493">Microtubule</keyword>
<dbReference type="Pfam" id="PF00225">
    <property type="entry name" value="Kinesin"/>
    <property type="match status" value="1"/>
</dbReference>
<keyword evidence="2" id="KW-0963">Cytoplasm</keyword>
<dbReference type="Proteomes" id="UP000030759">
    <property type="component" value="Unassembled WGS sequence"/>
</dbReference>
<feature type="compositionally biased region" description="Basic and acidic residues" evidence="8">
    <location>
        <begin position="236"/>
        <end position="248"/>
    </location>
</feature>
<protein>
    <recommendedName>
        <fullName evidence="7">Kinesin-like protein</fullName>
    </recommendedName>
</protein>
<keyword evidence="7" id="KW-0505">Motor protein</keyword>
<dbReference type="Gene3D" id="3.40.850.10">
    <property type="entry name" value="Kinesin motor domain"/>
    <property type="match status" value="1"/>
</dbReference>
<name>A0A061IRG1_CRIGR</name>
<evidence type="ECO:0000256" key="8">
    <source>
        <dbReference type="SAM" id="MobiDB-lite"/>
    </source>
</evidence>
<evidence type="ECO:0000256" key="3">
    <source>
        <dbReference type="ARBA" id="ARBA00022741"/>
    </source>
</evidence>
<dbReference type="GO" id="GO:0003777">
    <property type="term" value="F:microtubule motor activity"/>
    <property type="evidence" value="ECO:0007669"/>
    <property type="project" value="InterPro"/>
</dbReference>
<feature type="domain" description="Kinesin motor" evidence="9">
    <location>
        <begin position="1"/>
        <end position="67"/>
    </location>
</feature>
<dbReference type="SUPFAM" id="SSF52540">
    <property type="entry name" value="P-loop containing nucleoside triphosphate hydrolases"/>
    <property type="match status" value="1"/>
</dbReference>
<evidence type="ECO:0000256" key="1">
    <source>
        <dbReference type="ARBA" id="ARBA00004245"/>
    </source>
</evidence>
<dbReference type="GO" id="GO:0005524">
    <property type="term" value="F:ATP binding"/>
    <property type="evidence" value="ECO:0007669"/>
    <property type="project" value="UniProtKB-KW"/>
</dbReference>
<gene>
    <name evidence="10" type="ORF">H671_1g1081</name>
</gene>
<dbReference type="InterPro" id="IPR036961">
    <property type="entry name" value="Kinesin_motor_dom_sf"/>
</dbReference>
<dbReference type="EMBL" id="KE663593">
    <property type="protein sequence ID" value="ERE91260.1"/>
    <property type="molecule type" value="Genomic_DNA"/>
</dbReference>
<dbReference type="GO" id="GO:0008017">
    <property type="term" value="F:microtubule binding"/>
    <property type="evidence" value="ECO:0007669"/>
    <property type="project" value="InterPro"/>
</dbReference>